<dbReference type="EMBL" id="JACGCI010000142">
    <property type="protein sequence ID" value="KAF6743533.1"/>
    <property type="molecule type" value="Genomic_DNA"/>
</dbReference>
<dbReference type="Proteomes" id="UP000521943">
    <property type="component" value="Unassembled WGS sequence"/>
</dbReference>
<reference evidence="1 2" key="1">
    <citation type="submission" date="2020-07" db="EMBL/GenBank/DDBJ databases">
        <title>Comparative genomics of pyrophilous fungi reveals a link between fire events and developmental genes.</title>
        <authorList>
            <consortium name="DOE Joint Genome Institute"/>
            <person name="Steindorff A.S."/>
            <person name="Carver A."/>
            <person name="Calhoun S."/>
            <person name="Stillman K."/>
            <person name="Liu H."/>
            <person name="Lipzen A."/>
            <person name="Pangilinan J."/>
            <person name="Labutti K."/>
            <person name="Bruns T.D."/>
            <person name="Grigoriev I.V."/>
        </authorList>
    </citation>
    <scope>NUCLEOTIDE SEQUENCE [LARGE SCALE GENOMIC DNA]</scope>
    <source>
        <strain evidence="1 2">CBS 144469</strain>
    </source>
</reference>
<evidence type="ECO:0008006" key="3">
    <source>
        <dbReference type="Google" id="ProtNLM"/>
    </source>
</evidence>
<keyword evidence="2" id="KW-1185">Reference proteome</keyword>
<dbReference type="Gene3D" id="3.80.10.10">
    <property type="entry name" value="Ribonuclease Inhibitor"/>
    <property type="match status" value="1"/>
</dbReference>
<accession>A0A8H6HAS8</accession>
<dbReference type="SUPFAM" id="SSF52047">
    <property type="entry name" value="RNI-like"/>
    <property type="match status" value="1"/>
</dbReference>
<dbReference type="SUPFAM" id="SSF81383">
    <property type="entry name" value="F-box domain"/>
    <property type="match status" value="1"/>
</dbReference>
<evidence type="ECO:0000313" key="1">
    <source>
        <dbReference type="EMBL" id="KAF6743533.1"/>
    </source>
</evidence>
<gene>
    <name evidence="1" type="ORF">DFP72DRAFT_124334</name>
</gene>
<sequence length="750" mass="85314">MKETEDKQAIAELLKNNNPPSFEQTALILSSVQELEKEFQNVVGKAFSFEVKDDEVPMGARRTLKTIRLRRALLSGIRSIPDEILRQVFEFIVLDGDGDHDATYLRRLCSVSHRWRQTAIGNCLLWTQPDPICIFKVNERRIQRYSQRLKLYLDRSGALPLTFTLIVHASAWKLGTANAAILEIVQALVSHCHRWQEAMFRVPLLFYSEKMSSIRGHLPLLSSLRIDTDYHGDDAPDDGAFKISCFADAPNLRKVVYDTRYAINNQFDNGLAIVHFDFPWSQLEELTADAQGDNAYANLLESQPLELHTLEYMSHTIGDLPTTIPLTLPKLGVLKLTVIDVPRDLLAHLSTLTLPSLKHLEIRGFSTPEVPFDHILALIRRSGCSLERLCLNTSNGSQSSFSKILTLSPDIAELYISAPGADILEALILDPSSPAPVLPKLKILSIRNTDVDGVSRILDAAALSSMIKSRTEGFVKDAPHGITQALEEVNFLWDDAEMLHLQISLLETPEAENSLDRVPPALEELASRARTTLTTDFTPWWHPRRRYINLRHHIRMHKFMLELENIDLRKQNSRILVQKSIPYLLGRLRQRGGGRVPGDHIFRFRYRAGKLCKKWKPFLIRDAQPYVWSHIGEGTASIRWILDSSLEADPSLGRRDLGNTDRKRDESQGYFLVLAWYQPPRQMRVGYVRAVDRLDHTPPIPHNLIINRQISLRFGYSLAFKLQLTPTLAYSTSQALDLRGIRTRQLDCNC</sequence>
<dbReference type="InterPro" id="IPR036047">
    <property type="entry name" value="F-box-like_dom_sf"/>
</dbReference>
<dbReference type="InterPro" id="IPR032675">
    <property type="entry name" value="LRR_dom_sf"/>
</dbReference>
<name>A0A8H6HAS8_9AGAR</name>
<dbReference type="OrthoDB" id="3365698at2759"/>
<dbReference type="AlphaFoldDB" id="A0A8H6HAS8"/>
<comment type="caution">
    <text evidence="1">The sequence shown here is derived from an EMBL/GenBank/DDBJ whole genome shotgun (WGS) entry which is preliminary data.</text>
</comment>
<evidence type="ECO:0000313" key="2">
    <source>
        <dbReference type="Proteomes" id="UP000521943"/>
    </source>
</evidence>
<proteinExistence type="predicted"/>
<protein>
    <recommendedName>
        <fullName evidence="3">F-box domain-containing protein</fullName>
    </recommendedName>
</protein>
<organism evidence="1 2">
    <name type="scientific">Ephemerocybe angulata</name>
    <dbReference type="NCBI Taxonomy" id="980116"/>
    <lineage>
        <taxon>Eukaryota</taxon>
        <taxon>Fungi</taxon>
        <taxon>Dikarya</taxon>
        <taxon>Basidiomycota</taxon>
        <taxon>Agaricomycotina</taxon>
        <taxon>Agaricomycetes</taxon>
        <taxon>Agaricomycetidae</taxon>
        <taxon>Agaricales</taxon>
        <taxon>Agaricineae</taxon>
        <taxon>Psathyrellaceae</taxon>
        <taxon>Ephemerocybe</taxon>
    </lineage>
</organism>